<accession>A0A6A6ISK6</accession>
<name>A0A6A6ISK6_9PLEO</name>
<sequence>MATLLSPSAQDSRILSPRAFEPGSSGPTFTLQLPFVLLGRKGLNAALDKHSQRHAKRLEVVYNALQQFCAEVPVQVWVARRFDEDDGKTRTVRTEEERRALRREVEQRRKVWLREEQERWRGYEQSGAWVLRATDTGSEPSVGILGGWKESDGLLTEQEQDLKGNRIWAAAFTLQRCAVGRNDMERLGREVESLLGVFGQTINGFEHPEHGAMFKVVVGERCEVKIAFLPGGGAQGEERDWEEAVVGNLLLLLTAFERELLVLSSPTNLLAYWPLSRWLTHRAVCQLERERKGLWRSLRGGEVGGDKRRRREWGRVVETWVRNLEREDEGAGELKRLLEEERKWWWEEVDDVIKKEEGLGVLVRDMVGFERRGRRVAVRFCVVEGQEEDESSGAKKEKGGTDGYEIEEAQNEDGAEDVVDEISLPPTPPPELPQAFPQIRSIVFNTPLRTLSAPPIKAYIELLCRLVGFSCEKPYGEVRKKVKGLREAAGEMEEAPLETLSKLADMIGVSAKTIRHLERHWDPPGQVHGKEKEKPEAKEDLFAPLLKHIVRSYEEEKAYMPTFTERYESVGGFQVPARTKVYALMMAEEEARKDERQDQREEADEDEFAKHFKGGRQ</sequence>
<gene>
    <name evidence="2" type="ORF">BU26DRAFT_562314</name>
</gene>
<organism evidence="2 3">
    <name type="scientific">Trematosphaeria pertusa</name>
    <dbReference type="NCBI Taxonomy" id="390896"/>
    <lineage>
        <taxon>Eukaryota</taxon>
        <taxon>Fungi</taxon>
        <taxon>Dikarya</taxon>
        <taxon>Ascomycota</taxon>
        <taxon>Pezizomycotina</taxon>
        <taxon>Dothideomycetes</taxon>
        <taxon>Pleosporomycetidae</taxon>
        <taxon>Pleosporales</taxon>
        <taxon>Massarineae</taxon>
        <taxon>Trematosphaeriaceae</taxon>
        <taxon>Trematosphaeria</taxon>
    </lineage>
</organism>
<dbReference type="GeneID" id="54586345"/>
<dbReference type="AlphaFoldDB" id="A0A6A6ISK6"/>
<dbReference type="Proteomes" id="UP000800094">
    <property type="component" value="Unassembled WGS sequence"/>
</dbReference>
<dbReference type="RefSeq" id="XP_033687584.1">
    <property type="nucleotide sequence ID" value="XM_033833015.1"/>
</dbReference>
<feature type="region of interest" description="Disordered" evidence="1">
    <location>
        <begin position="590"/>
        <end position="617"/>
    </location>
</feature>
<protein>
    <submittedName>
        <fullName evidence="2">Uncharacterized protein</fullName>
    </submittedName>
</protein>
<proteinExistence type="predicted"/>
<dbReference type="OrthoDB" id="3796016at2759"/>
<evidence type="ECO:0000313" key="3">
    <source>
        <dbReference type="Proteomes" id="UP000800094"/>
    </source>
</evidence>
<dbReference type="EMBL" id="ML987192">
    <property type="protein sequence ID" value="KAF2252580.1"/>
    <property type="molecule type" value="Genomic_DNA"/>
</dbReference>
<keyword evidence="3" id="KW-1185">Reference proteome</keyword>
<feature type="compositionally biased region" description="Basic and acidic residues" evidence="1">
    <location>
        <begin position="590"/>
        <end position="600"/>
    </location>
</feature>
<evidence type="ECO:0000256" key="1">
    <source>
        <dbReference type="SAM" id="MobiDB-lite"/>
    </source>
</evidence>
<reference evidence="2" key="1">
    <citation type="journal article" date="2020" name="Stud. Mycol.">
        <title>101 Dothideomycetes genomes: a test case for predicting lifestyles and emergence of pathogens.</title>
        <authorList>
            <person name="Haridas S."/>
            <person name="Albert R."/>
            <person name="Binder M."/>
            <person name="Bloem J."/>
            <person name="Labutti K."/>
            <person name="Salamov A."/>
            <person name="Andreopoulos B."/>
            <person name="Baker S."/>
            <person name="Barry K."/>
            <person name="Bills G."/>
            <person name="Bluhm B."/>
            <person name="Cannon C."/>
            <person name="Castanera R."/>
            <person name="Culley D."/>
            <person name="Daum C."/>
            <person name="Ezra D."/>
            <person name="Gonzalez J."/>
            <person name="Henrissat B."/>
            <person name="Kuo A."/>
            <person name="Liang C."/>
            <person name="Lipzen A."/>
            <person name="Lutzoni F."/>
            <person name="Magnuson J."/>
            <person name="Mondo S."/>
            <person name="Nolan M."/>
            <person name="Ohm R."/>
            <person name="Pangilinan J."/>
            <person name="Park H.-J."/>
            <person name="Ramirez L."/>
            <person name="Alfaro M."/>
            <person name="Sun H."/>
            <person name="Tritt A."/>
            <person name="Yoshinaga Y."/>
            <person name="Zwiers L.-H."/>
            <person name="Turgeon B."/>
            <person name="Goodwin S."/>
            <person name="Spatafora J."/>
            <person name="Crous P."/>
            <person name="Grigoriev I."/>
        </authorList>
    </citation>
    <scope>NUCLEOTIDE SEQUENCE</scope>
    <source>
        <strain evidence="2">CBS 122368</strain>
    </source>
</reference>
<evidence type="ECO:0000313" key="2">
    <source>
        <dbReference type="EMBL" id="KAF2252580.1"/>
    </source>
</evidence>